<dbReference type="GO" id="GO:0050661">
    <property type="term" value="F:NADP binding"/>
    <property type="evidence" value="ECO:0007669"/>
    <property type="project" value="InterPro"/>
</dbReference>
<dbReference type="PANTHER" id="PTHR43331:SF1">
    <property type="entry name" value="HOMOSERINE DEHYDROGENASE"/>
    <property type="match status" value="1"/>
</dbReference>
<evidence type="ECO:0000256" key="4">
    <source>
        <dbReference type="ARBA" id="ARBA00013213"/>
    </source>
</evidence>
<dbReference type="Pfam" id="PF03447">
    <property type="entry name" value="NAD_binding_3"/>
    <property type="match status" value="1"/>
</dbReference>
<proteinExistence type="inferred from homology"/>
<keyword evidence="13" id="KW-0732">Signal</keyword>
<keyword evidence="8 11" id="KW-0521">NADP</keyword>
<comment type="similarity">
    <text evidence="3 12">Belongs to the homoserine dehydrogenase family.</text>
</comment>
<sequence>MRFSILCIALPLVASFAPKPTTLQSSKSVLSRSTSLYSNAPRKIGIFGGGVVGGGIVEILETKKPYLLQLTDKTPLEIAKICVRDLQKPRDFQVPENCIVTDKYDDILQDDSIDMVIEVMGGTTDAKDVVFGALKAGKDVVTANKALIAKYLPEIEALLTKINKDREVDVEFRYEAAVCGGIPVIRSMQSDFVGDSITMMSGIINGCTNFMLTAMDKGGYTYDEALSQASDLGYAEADPTLDVGGFDARSKLRILMRLGFGVEVDEEEIACRGITELSKLDFEYAKMMGGTIKLIGVAKKVSDTKIAAFVSPCYVTGDDALASVNGATNAIEVSSKNLVSSIYIGQGAGRYPTANSCVNDIIALAKGDKTPLPFNPREDDKIFVNNYDSVFYIRLKYRDSLGITRMCGEICEKHNVSIHSILQNPITRRDDAAFVLVTEKVSLQSVKNVCADLEGL</sequence>
<dbReference type="Pfam" id="PF00742">
    <property type="entry name" value="Homoserine_dh"/>
    <property type="match status" value="1"/>
</dbReference>
<feature type="non-terminal residue" evidence="15">
    <location>
        <position position="456"/>
    </location>
</feature>
<dbReference type="InterPro" id="IPR016204">
    <property type="entry name" value="HDH"/>
</dbReference>
<dbReference type="Gene3D" id="3.30.360.10">
    <property type="entry name" value="Dihydrodipicolinate Reductase, domain 2"/>
    <property type="match status" value="1"/>
</dbReference>
<evidence type="ECO:0000256" key="12">
    <source>
        <dbReference type="RuleBase" id="RU004171"/>
    </source>
</evidence>
<evidence type="ECO:0000256" key="2">
    <source>
        <dbReference type="ARBA" id="ARBA00005062"/>
    </source>
</evidence>
<dbReference type="RefSeq" id="XP_002179435.1">
    <property type="nucleotide sequence ID" value="XM_002179399.1"/>
</dbReference>
<dbReference type="PaxDb" id="2850-Phatr26813"/>
<dbReference type="Gene3D" id="3.40.50.720">
    <property type="entry name" value="NAD(P)-binding Rossmann-like Domain"/>
    <property type="match status" value="1"/>
</dbReference>
<dbReference type="OrthoDB" id="67851at2759"/>
<evidence type="ECO:0000256" key="13">
    <source>
        <dbReference type="SAM" id="SignalP"/>
    </source>
</evidence>
<dbReference type="SUPFAM" id="SSF55347">
    <property type="entry name" value="Glyceraldehyde-3-phosphate dehydrogenase-like, C-terminal domain"/>
    <property type="match status" value="1"/>
</dbReference>
<reference evidence="15 16" key="1">
    <citation type="journal article" date="2008" name="Nature">
        <title>The Phaeodactylum genome reveals the evolutionary history of diatom genomes.</title>
        <authorList>
            <person name="Bowler C."/>
            <person name="Allen A.E."/>
            <person name="Badger J.H."/>
            <person name="Grimwood J."/>
            <person name="Jabbari K."/>
            <person name="Kuo A."/>
            <person name="Maheswari U."/>
            <person name="Martens C."/>
            <person name="Maumus F."/>
            <person name="Otillar R.P."/>
            <person name="Rayko E."/>
            <person name="Salamov A."/>
            <person name="Vandepoele K."/>
            <person name="Beszteri B."/>
            <person name="Gruber A."/>
            <person name="Heijde M."/>
            <person name="Katinka M."/>
            <person name="Mock T."/>
            <person name="Valentin K."/>
            <person name="Verret F."/>
            <person name="Berges J.A."/>
            <person name="Brownlee C."/>
            <person name="Cadoret J.P."/>
            <person name="Chiovitti A."/>
            <person name="Choi C.J."/>
            <person name="Coesel S."/>
            <person name="De Martino A."/>
            <person name="Detter J.C."/>
            <person name="Durkin C."/>
            <person name="Falciatore A."/>
            <person name="Fournet J."/>
            <person name="Haruta M."/>
            <person name="Huysman M.J."/>
            <person name="Jenkins B.D."/>
            <person name="Jiroutova K."/>
            <person name="Jorgensen R.E."/>
            <person name="Joubert Y."/>
            <person name="Kaplan A."/>
            <person name="Kroger N."/>
            <person name="Kroth P.G."/>
            <person name="La Roche J."/>
            <person name="Lindquist E."/>
            <person name="Lommer M."/>
            <person name="Martin-Jezequel V."/>
            <person name="Lopez P.J."/>
            <person name="Lucas S."/>
            <person name="Mangogna M."/>
            <person name="McGinnis K."/>
            <person name="Medlin L.K."/>
            <person name="Montsant A."/>
            <person name="Oudot-Le Secq M.P."/>
            <person name="Napoli C."/>
            <person name="Obornik M."/>
            <person name="Parker M.S."/>
            <person name="Petit J.L."/>
            <person name="Porcel B.M."/>
            <person name="Poulsen N."/>
            <person name="Robison M."/>
            <person name="Rychlewski L."/>
            <person name="Rynearson T.A."/>
            <person name="Schmutz J."/>
            <person name="Shapiro H."/>
            <person name="Siaut M."/>
            <person name="Stanley M."/>
            <person name="Sussman M.R."/>
            <person name="Taylor A.R."/>
            <person name="Vardi A."/>
            <person name="von Dassow P."/>
            <person name="Vyverman W."/>
            <person name="Willis A."/>
            <person name="Wyrwicz L.S."/>
            <person name="Rokhsar D.S."/>
            <person name="Weissenbach J."/>
            <person name="Armbrust E.V."/>
            <person name="Green B.R."/>
            <person name="Van de Peer Y."/>
            <person name="Grigoriev I.V."/>
        </authorList>
    </citation>
    <scope>NUCLEOTIDE SEQUENCE [LARGE SCALE GENOMIC DNA]</scope>
    <source>
        <strain evidence="15 16">CCAP 1055/1</strain>
    </source>
</reference>
<dbReference type="GeneID" id="7200088"/>
<organism evidence="15 16">
    <name type="scientific">Phaeodactylum tricornutum (strain CCAP 1055/1)</name>
    <dbReference type="NCBI Taxonomy" id="556484"/>
    <lineage>
        <taxon>Eukaryota</taxon>
        <taxon>Sar</taxon>
        <taxon>Stramenopiles</taxon>
        <taxon>Ochrophyta</taxon>
        <taxon>Bacillariophyta</taxon>
        <taxon>Bacillariophyceae</taxon>
        <taxon>Bacillariophycidae</taxon>
        <taxon>Naviculales</taxon>
        <taxon>Phaeodactylaceae</taxon>
        <taxon>Phaeodactylum</taxon>
    </lineage>
</organism>
<dbReference type="NCBIfam" id="NF004976">
    <property type="entry name" value="PRK06349.1"/>
    <property type="match status" value="1"/>
</dbReference>
<dbReference type="KEGG" id="pti:PHATRDRAFT_26813"/>
<dbReference type="HOGENOM" id="CLU_009116_1_0_1"/>
<dbReference type="EMBL" id="CM000609">
    <property type="protein sequence ID" value="EEC49258.1"/>
    <property type="molecule type" value="Genomic_DNA"/>
</dbReference>
<protein>
    <recommendedName>
        <fullName evidence="5 11">Homoserine dehydrogenase</fullName>
        <ecNumber evidence="4 11">1.1.1.3</ecNumber>
    </recommendedName>
</protein>
<dbReference type="Proteomes" id="UP000000759">
    <property type="component" value="Chromosome 6"/>
</dbReference>
<evidence type="ECO:0000256" key="1">
    <source>
        <dbReference type="ARBA" id="ARBA00005056"/>
    </source>
</evidence>
<evidence type="ECO:0000313" key="16">
    <source>
        <dbReference type="Proteomes" id="UP000000759"/>
    </source>
</evidence>
<dbReference type="PROSITE" id="PS01042">
    <property type="entry name" value="HOMOSER_DHGENASE"/>
    <property type="match status" value="1"/>
</dbReference>
<dbReference type="InterPro" id="IPR005106">
    <property type="entry name" value="Asp/hSer_DH_NAD-bd"/>
</dbReference>
<comment type="catalytic activity">
    <reaction evidence="11">
        <text>L-homoserine + NADP(+) = L-aspartate 4-semialdehyde + NADPH + H(+)</text>
        <dbReference type="Rhea" id="RHEA:15761"/>
        <dbReference type="ChEBI" id="CHEBI:15378"/>
        <dbReference type="ChEBI" id="CHEBI:57476"/>
        <dbReference type="ChEBI" id="CHEBI:57783"/>
        <dbReference type="ChEBI" id="CHEBI:58349"/>
        <dbReference type="ChEBI" id="CHEBI:537519"/>
        <dbReference type="EC" id="1.1.1.3"/>
    </reaction>
</comment>
<evidence type="ECO:0000256" key="7">
    <source>
        <dbReference type="ARBA" id="ARBA00022697"/>
    </source>
</evidence>
<evidence type="ECO:0000256" key="10">
    <source>
        <dbReference type="ARBA" id="ARBA00023167"/>
    </source>
</evidence>
<dbReference type="InterPro" id="IPR036291">
    <property type="entry name" value="NAD(P)-bd_dom_sf"/>
</dbReference>
<evidence type="ECO:0000256" key="8">
    <source>
        <dbReference type="ARBA" id="ARBA00022857"/>
    </source>
</evidence>
<keyword evidence="6 11" id="KW-0028">Amino-acid biosynthesis</keyword>
<dbReference type="PIRSF" id="PIRSF000098">
    <property type="entry name" value="Homoser_dehydrog"/>
    <property type="match status" value="1"/>
</dbReference>
<dbReference type="GO" id="GO:0004412">
    <property type="term" value="F:homoserine dehydrogenase activity"/>
    <property type="evidence" value="ECO:0007669"/>
    <property type="project" value="UniProtKB-EC"/>
</dbReference>
<dbReference type="InterPro" id="IPR019811">
    <property type="entry name" value="HDH_CS"/>
</dbReference>
<evidence type="ECO:0000256" key="5">
    <source>
        <dbReference type="ARBA" id="ARBA00013376"/>
    </source>
</evidence>
<evidence type="ECO:0000259" key="14">
    <source>
        <dbReference type="PROSITE" id="PS51671"/>
    </source>
</evidence>
<dbReference type="SUPFAM" id="SSF51735">
    <property type="entry name" value="NAD(P)-binding Rossmann-fold domains"/>
    <property type="match status" value="1"/>
</dbReference>
<feature type="chain" id="PRO_5011999892" description="Homoserine dehydrogenase" evidence="13">
    <location>
        <begin position="16"/>
        <end position="456"/>
    </location>
</feature>
<evidence type="ECO:0000313" key="15">
    <source>
        <dbReference type="EMBL" id="EEC49258.1"/>
    </source>
</evidence>
<dbReference type="eggNOG" id="ENOG502QT5B">
    <property type="taxonomic scope" value="Eukaryota"/>
</dbReference>
<name>B7FWT4_PHATC</name>
<keyword evidence="9 11" id="KW-0560">Oxidoreductase</keyword>
<feature type="signal peptide" evidence="13">
    <location>
        <begin position="1"/>
        <end position="15"/>
    </location>
</feature>
<dbReference type="InParanoid" id="B7FWT4"/>
<accession>B7FWT4</accession>
<comment type="pathway">
    <text evidence="2 11">Amino-acid biosynthesis; L-methionine biosynthesis via de novo pathway; L-homoserine from L-aspartate: step 3/3.</text>
</comment>
<dbReference type="Gene3D" id="3.30.70.260">
    <property type="match status" value="1"/>
</dbReference>
<dbReference type="SMR" id="B7FWT4"/>
<evidence type="ECO:0000256" key="3">
    <source>
        <dbReference type="ARBA" id="ARBA00006753"/>
    </source>
</evidence>
<dbReference type="UniPathway" id="UPA00051">
    <property type="reaction ID" value="UER00465"/>
</dbReference>
<keyword evidence="16" id="KW-1185">Reference proteome</keyword>
<dbReference type="UniPathway" id="UPA00050">
    <property type="reaction ID" value="UER00063"/>
</dbReference>
<dbReference type="AlphaFoldDB" id="B7FWT4"/>
<dbReference type="FunFam" id="3.30.360.10:FF:000005">
    <property type="entry name" value="Homoserine dehydrogenase"/>
    <property type="match status" value="1"/>
</dbReference>
<feature type="domain" description="ACT" evidence="14">
    <location>
        <begin position="392"/>
        <end position="456"/>
    </location>
</feature>
<gene>
    <name evidence="15" type="ORF">PHATRDRAFT_26813</name>
</gene>
<dbReference type="InterPro" id="IPR002912">
    <property type="entry name" value="ACT_dom"/>
</dbReference>
<evidence type="ECO:0000256" key="11">
    <source>
        <dbReference type="RuleBase" id="RU000579"/>
    </source>
</evidence>
<dbReference type="PROSITE" id="PS51671">
    <property type="entry name" value="ACT"/>
    <property type="match status" value="1"/>
</dbReference>
<evidence type="ECO:0000256" key="6">
    <source>
        <dbReference type="ARBA" id="ARBA00022605"/>
    </source>
</evidence>
<dbReference type="GO" id="GO:0009088">
    <property type="term" value="P:threonine biosynthetic process"/>
    <property type="evidence" value="ECO:0007669"/>
    <property type="project" value="UniProtKB-UniPathway"/>
</dbReference>
<keyword evidence="10 11" id="KW-0486">Methionine biosynthesis</keyword>
<comment type="pathway">
    <text evidence="1 11">Amino-acid biosynthesis; L-threonine biosynthesis; L-threonine from L-aspartate: step 3/5.</text>
</comment>
<evidence type="ECO:0000256" key="9">
    <source>
        <dbReference type="ARBA" id="ARBA00023002"/>
    </source>
</evidence>
<reference evidence="16" key="2">
    <citation type="submission" date="2008-08" db="EMBL/GenBank/DDBJ databases">
        <authorList>
            <consortium name="Diatom Consortium"/>
            <person name="Grigoriev I."/>
            <person name="Grimwood J."/>
            <person name="Kuo A."/>
            <person name="Otillar R.P."/>
            <person name="Salamov A."/>
            <person name="Detter J.C."/>
            <person name="Lindquist E."/>
            <person name="Shapiro H."/>
            <person name="Lucas S."/>
            <person name="Glavina del Rio T."/>
            <person name="Pitluck S."/>
            <person name="Rokhsar D."/>
            <person name="Bowler C."/>
        </authorList>
    </citation>
    <scope>GENOME REANNOTATION</scope>
    <source>
        <strain evidence="16">CCAP 1055/1</strain>
    </source>
</reference>
<dbReference type="GO" id="GO:0009086">
    <property type="term" value="P:methionine biosynthetic process"/>
    <property type="evidence" value="ECO:0007669"/>
    <property type="project" value="UniProtKB-KW"/>
</dbReference>
<dbReference type="InterPro" id="IPR001342">
    <property type="entry name" value="HDH_cat"/>
</dbReference>
<dbReference type="EC" id="1.1.1.3" evidence="4 11"/>
<dbReference type="PANTHER" id="PTHR43331">
    <property type="entry name" value="HOMOSERINE DEHYDROGENASE"/>
    <property type="match status" value="1"/>
</dbReference>
<keyword evidence="7 11" id="KW-0791">Threonine biosynthesis</keyword>